<dbReference type="OrthoDB" id="527344at2759"/>
<evidence type="ECO:0000256" key="1">
    <source>
        <dbReference type="ARBA" id="ARBA00000900"/>
    </source>
</evidence>
<evidence type="ECO:0000259" key="13">
    <source>
        <dbReference type="PROSITE" id="PS51154"/>
    </source>
</evidence>
<dbReference type="SUPFAM" id="SSF57850">
    <property type="entry name" value="RING/U-box"/>
    <property type="match status" value="1"/>
</dbReference>
<evidence type="ECO:0000313" key="15">
    <source>
        <dbReference type="Proteomes" id="UP000749559"/>
    </source>
</evidence>
<evidence type="ECO:0000256" key="11">
    <source>
        <dbReference type="SAM" id="MobiDB-lite"/>
    </source>
</evidence>
<dbReference type="SMART" id="SM00184">
    <property type="entry name" value="RING"/>
    <property type="match status" value="2"/>
</dbReference>
<comment type="pathway">
    <text evidence="2">Protein modification; protein ubiquitination.</text>
</comment>
<keyword evidence="8" id="KW-0862">Zinc</keyword>
<feature type="compositionally biased region" description="Basic residues" evidence="11">
    <location>
        <begin position="354"/>
        <end position="364"/>
    </location>
</feature>
<dbReference type="PROSITE" id="PS50089">
    <property type="entry name" value="ZF_RING_2"/>
    <property type="match status" value="1"/>
</dbReference>
<comment type="catalytic activity">
    <reaction evidence="1">
        <text>S-ubiquitinyl-[E2 ubiquitin-conjugating enzyme]-L-cysteine + [acceptor protein]-L-lysine = [E2 ubiquitin-conjugating enzyme]-L-cysteine + N(6)-ubiquitinyl-[acceptor protein]-L-lysine.</text>
        <dbReference type="EC" id="2.3.2.27"/>
    </reaction>
</comment>
<dbReference type="Gene3D" id="3.30.40.10">
    <property type="entry name" value="Zinc/RING finger domain, C3HC4 (zinc finger)"/>
    <property type="match status" value="1"/>
</dbReference>
<dbReference type="EMBL" id="CAIIXF020000005">
    <property type="protein sequence ID" value="CAH1784889.1"/>
    <property type="molecule type" value="Genomic_DNA"/>
</dbReference>
<dbReference type="Pfam" id="PF00097">
    <property type="entry name" value="zf-C3HC4"/>
    <property type="match status" value="1"/>
</dbReference>
<feature type="region of interest" description="Disordered" evidence="11">
    <location>
        <begin position="715"/>
        <end position="803"/>
    </location>
</feature>
<reference evidence="14" key="1">
    <citation type="submission" date="2022-03" db="EMBL/GenBank/DDBJ databases">
        <authorList>
            <person name="Martin C."/>
        </authorList>
    </citation>
    <scope>NUCLEOTIDE SEQUENCE</scope>
</reference>
<feature type="compositionally biased region" description="Polar residues" evidence="11">
    <location>
        <begin position="745"/>
        <end position="755"/>
    </location>
</feature>
<evidence type="ECO:0000256" key="10">
    <source>
        <dbReference type="SAM" id="Coils"/>
    </source>
</evidence>
<feature type="compositionally biased region" description="Basic and acidic residues" evidence="11">
    <location>
        <begin position="365"/>
        <end position="379"/>
    </location>
</feature>
<dbReference type="GO" id="GO:0008270">
    <property type="term" value="F:zinc ion binding"/>
    <property type="evidence" value="ECO:0007669"/>
    <property type="project" value="UniProtKB-KW"/>
</dbReference>
<keyword evidence="5" id="KW-0808">Transferase</keyword>
<evidence type="ECO:0000256" key="5">
    <source>
        <dbReference type="ARBA" id="ARBA00022679"/>
    </source>
</evidence>
<comment type="similarity">
    <text evidence="3">Belongs to the Deltex family.</text>
</comment>
<feature type="compositionally biased region" description="Basic and acidic residues" evidence="11">
    <location>
        <begin position="267"/>
        <end position="276"/>
    </location>
</feature>
<dbReference type="CDD" id="cd02907">
    <property type="entry name" value="Macro_Af1521_BAL-like"/>
    <property type="match status" value="1"/>
</dbReference>
<organism evidence="14 15">
    <name type="scientific">Owenia fusiformis</name>
    <name type="common">Polychaete worm</name>
    <dbReference type="NCBI Taxonomy" id="6347"/>
    <lineage>
        <taxon>Eukaryota</taxon>
        <taxon>Metazoa</taxon>
        <taxon>Spiralia</taxon>
        <taxon>Lophotrochozoa</taxon>
        <taxon>Annelida</taxon>
        <taxon>Polychaeta</taxon>
        <taxon>Sedentaria</taxon>
        <taxon>Canalipalpata</taxon>
        <taxon>Sabellida</taxon>
        <taxon>Oweniida</taxon>
        <taxon>Oweniidae</taxon>
        <taxon>Owenia</taxon>
    </lineage>
</organism>
<dbReference type="InterPro" id="IPR043472">
    <property type="entry name" value="Macro_dom-like"/>
</dbReference>
<dbReference type="PROSITE" id="PS51154">
    <property type="entry name" value="MACRO"/>
    <property type="match status" value="1"/>
</dbReference>
<feature type="compositionally biased region" description="Polar residues" evidence="11">
    <location>
        <begin position="282"/>
        <end position="302"/>
    </location>
</feature>
<dbReference type="SMART" id="SM00506">
    <property type="entry name" value="A1pp"/>
    <property type="match status" value="1"/>
</dbReference>
<feature type="region of interest" description="Disordered" evidence="11">
    <location>
        <begin position="1"/>
        <end position="24"/>
    </location>
</feature>
<evidence type="ECO:0000256" key="9">
    <source>
        <dbReference type="PROSITE-ProRule" id="PRU00175"/>
    </source>
</evidence>
<dbReference type="Gene3D" id="3.30.390.130">
    <property type="match status" value="1"/>
</dbReference>
<dbReference type="GO" id="GO:0061630">
    <property type="term" value="F:ubiquitin protein ligase activity"/>
    <property type="evidence" value="ECO:0007669"/>
    <property type="project" value="UniProtKB-EC"/>
</dbReference>
<evidence type="ECO:0000256" key="2">
    <source>
        <dbReference type="ARBA" id="ARBA00004906"/>
    </source>
</evidence>
<name>A0A8S4NT24_OWEFU</name>
<evidence type="ECO:0000256" key="3">
    <source>
        <dbReference type="ARBA" id="ARBA00009413"/>
    </source>
</evidence>
<keyword evidence="15" id="KW-1185">Reference proteome</keyword>
<feature type="compositionally biased region" description="Low complexity" evidence="11">
    <location>
        <begin position="771"/>
        <end position="781"/>
    </location>
</feature>
<keyword evidence="7 9" id="KW-0863">Zinc-finger</keyword>
<comment type="caution">
    <text evidence="14">The sequence shown here is derived from an EMBL/GenBank/DDBJ whole genome shotgun (WGS) entry which is preliminary data.</text>
</comment>
<evidence type="ECO:0000256" key="8">
    <source>
        <dbReference type="ARBA" id="ARBA00022833"/>
    </source>
</evidence>
<dbReference type="InterPro" id="IPR039398">
    <property type="entry name" value="Deltex_fam"/>
</dbReference>
<dbReference type="InterPro" id="IPR017907">
    <property type="entry name" value="Znf_RING_CS"/>
</dbReference>
<evidence type="ECO:0000313" key="14">
    <source>
        <dbReference type="EMBL" id="CAH1784889.1"/>
    </source>
</evidence>
<sequence>MACGRFSGVSLSTPGTDLPPGGGFDEEDDKLLITNIPSNVKLSDIQDSLGCQDIQAAHPVKLISYPIRPGTALVKFHTASDRYKLLSKNSPRKTYNIKEVPVTIERFPVQMFKVVKAEISRTITSALSDYLCNYINERTGLVLYNNSSNTGLQLVGSWYRVKSAYAIILKTIQHMTEMPHEVQVFDGLTASADQWLQLMMDDGSDRLQKLASETGIDISLKEQELIFQGSWDGMKHCYNVLEEQYKMYQEKALEKTFQTNARYEGNEEGYRSERNEVAPVHRQSNFSRTTGTGNRDTSNQTPIVKTEVMIQSKTADMEWRDMNKQQSDGPSAEFQEETVTDEEKNDSRESVHNKASRQQKTHGCYRKEKSDDIFKHEDATIQENRSSTRNEQIKSKDRIRLMSPGMLGDYFVNEKSTKPGNVYRKKDEKWEENAHPHASTSAGGKLSEEEKFVSKNKKDINQDKVQLDTRLEQLKQKHNAEIKALKRERDKLKLDMDDVKHKLLAKDGEINYWQEQLHEKTEERNQEVKKLEQQLLDEKEEKDTTLQRLSNATTEKDKLRNQLGDRDREIKNLEQLLLDEKEKHSLSKQQFMNVNKEKFILEQQLHGHCTKQECVNVHREKVKLEQQLIDIKENNISVHGQLVDAKTEIHRLGRELADKNEEIALLDVKNDTDEVKHELKPRNKLESGVFQNRHCIEIDTDESVHHENISQISIVGNPVKGTEGPSANGIASKDKNLSSGGGNNGTAKKSNSIESKVQRKKTSDATENQRSSKSSLSSDSESYMDAQEELSIPRSISLSPNKDVDVNNLSATTETVFASFKEANSDKRESKTSKVQSETGTKEVLEKQSEKHQLELQLERIVLKYLRKKKKEQLKVIRENYDVTFNITDGDQYSTLTVLPGKGKTPQIQKGYDALINTYQDLAFTTSQDKITVSHEDLKDNSKVQKIVKDSQATEILIHINDNVIEIMGPKGKIQKAMFDVKKALGYNMKTREEEENELDSEENKVDLRSGRQLSVPRETSLISPGNLNFTTTEGIKVSVYRGDITLQTTHVIVNAANSRLNHGGGVAGAIAKAGGYKIQKDSDDLMKNRNHKPLDVSEAVYTTVPKTNNLKCKYIVHAVGPRWERYPDKARCRDLLTRTFYNSLGTASSLKANSVTIPAISSGIFGVPRDVCVECMFTAVKSFSQDKGKKTTLKDVRFVNIDEETTNDIITGFKKFLGYTHKNTYEPIKEPSPDMYETSNQDYGKSSESYASITQSIGGARSKTTSTHGHPTPRPTPCVQCDDGTPGKIQMDCNHWYCYPCKDHLAKDLTLRNCIKCAKSPEGSTSVDDVKEEDKCIICLEKMIKPKMLDKCGHSFCTSCIDKWLREARPQCPVCGASYGKRKGDQPKGGKMTTTRYAYKSLPGFDKCGYIEITYNIPSGIQEPIHPSPGKTYRGVYWTAYLPDNKEGNEILGLLRKAFNARLIFTIGQSRTRGTENMVTWNDIHHKTKIDGGPFGYPDPSYLRRVREELEDKGIK</sequence>
<dbReference type="PROSITE" id="PS00518">
    <property type="entry name" value="ZF_RING_1"/>
    <property type="match status" value="1"/>
</dbReference>
<feature type="domain" description="RING-type" evidence="12">
    <location>
        <begin position="1337"/>
        <end position="1376"/>
    </location>
</feature>
<feature type="region of interest" description="Disordered" evidence="11">
    <location>
        <begin position="321"/>
        <end position="393"/>
    </location>
</feature>
<dbReference type="Pfam" id="PF01661">
    <property type="entry name" value="Macro"/>
    <property type="match status" value="1"/>
</dbReference>
<dbReference type="Gene3D" id="3.40.220.10">
    <property type="entry name" value="Leucine Aminopeptidase, subunit E, domain 1"/>
    <property type="match status" value="1"/>
</dbReference>
<feature type="coiled-coil region" evidence="10">
    <location>
        <begin position="614"/>
        <end position="662"/>
    </location>
</feature>
<dbReference type="InterPro" id="IPR018957">
    <property type="entry name" value="Znf_C3HC4_RING-type"/>
</dbReference>
<dbReference type="InterPro" id="IPR039399">
    <property type="entry name" value="Deltex_C_sf"/>
</dbReference>
<keyword evidence="6" id="KW-0479">Metal-binding</keyword>
<feature type="compositionally biased region" description="Basic and acidic residues" evidence="11">
    <location>
        <begin position="341"/>
        <end position="352"/>
    </location>
</feature>
<dbReference type="Proteomes" id="UP000749559">
    <property type="component" value="Unassembled WGS sequence"/>
</dbReference>
<proteinExistence type="inferred from homology"/>
<feature type="domain" description="Macro" evidence="13">
    <location>
        <begin position="1025"/>
        <end position="1218"/>
    </location>
</feature>
<evidence type="ECO:0000256" key="7">
    <source>
        <dbReference type="ARBA" id="ARBA00022771"/>
    </source>
</evidence>
<feature type="region of interest" description="Disordered" evidence="11">
    <location>
        <begin position="428"/>
        <end position="448"/>
    </location>
</feature>
<dbReference type="PANTHER" id="PTHR12622">
    <property type="entry name" value="DELTEX-RELATED"/>
    <property type="match status" value="1"/>
</dbReference>
<protein>
    <recommendedName>
        <fullName evidence="4">RING-type E3 ubiquitin transferase</fullName>
        <ecNumber evidence="4">2.3.2.27</ecNumber>
    </recommendedName>
</protein>
<dbReference type="InterPro" id="IPR002589">
    <property type="entry name" value="Macro_dom"/>
</dbReference>
<dbReference type="Pfam" id="PF18102">
    <property type="entry name" value="DTC"/>
    <property type="match status" value="1"/>
</dbReference>
<dbReference type="GO" id="GO:0016567">
    <property type="term" value="P:protein ubiquitination"/>
    <property type="evidence" value="ECO:0007669"/>
    <property type="project" value="InterPro"/>
</dbReference>
<dbReference type="InterPro" id="IPR013083">
    <property type="entry name" value="Znf_RING/FYVE/PHD"/>
</dbReference>
<evidence type="ECO:0000259" key="12">
    <source>
        <dbReference type="PROSITE" id="PS50089"/>
    </source>
</evidence>
<dbReference type="EC" id="2.3.2.27" evidence="4"/>
<dbReference type="InterPro" id="IPR001841">
    <property type="entry name" value="Znf_RING"/>
</dbReference>
<dbReference type="SUPFAM" id="SSF52949">
    <property type="entry name" value="Macro domain-like"/>
    <property type="match status" value="1"/>
</dbReference>
<evidence type="ECO:0000256" key="6">
    <source>
        <dbReference type="ARBA" id="ARBA00022723"/>
    </source>
</evidence>
<dbReference type="InterPro" id="IPR039396">
    <property type="entry name" value="Deltex_C"/>
</dbReference>
<evidence type="ECO:0000256" key="4">
    <source>
        <dbReference type="ARBA" id="ARBA00012483"/>
    </source>
</evidence>
<keyword evidence="10" id="KW-0175">Coiled coil</keyword>
<feature type="region of interest" description="Disordered" evidence="11">
    <location>
        <begin position="822"/>
        <end position="846"/>
    </location>
</feature>
<dbReference type="GO" id="GO:0007219">
    <property type="term" value="P:Notch signaling pathway"/>
    <property type="evidence" value="ECO:0007669"/>
    <property type="project" value="InterPro"/>
</dbReference>
<accession>A0A8S4NT24</accession>
<feature type="compositionally biased region" description="Basic and acidic residues" evidence="11">
    <location>
        <begin position="823"/>
        <end position="832"/>
    </location>
</feature>
<dbReference type="CDD" id="cd09633">
    <property type="entry name" value="Deltex_C"/>
    <property type="match status" value="1"/>
</dbReference>
<gene>
    <name evidence="14" type="ORF">OFUS_LOCUS11015</name>
</gene>
<feature type="coiled-coil region" evidence="10">
    <location>
        <begin position="457"/>
        <end position="576"/>
    </location>
</feature>
<feature type="region of interest" description="Disordered" evidence="11">
    <location>
        <begin position="267"/>
        <end position="302"/>
    </location>
</feature>